<feature type="binding site" evidence="2">
    <location>
        <position position="62"/>
    </location>
    <ligand>
        <name>Fe cation</name>
        <dbReference type="ChEBI" id="CHEBI:24875"/>
    </ligand>
</feature>
<keyword evidence="2" id="KW-0408">Iron</keyword>
<dbReference type="InterPro" id="IPR053186">
    <property type="entry name" value="QDO-related"/>
</dbReference>
<dbReference type="InterPro" id="IPR008778">
    <property type="entry name" value="Pirin_C_dom"/>
</dbReference>
<dbReference type="Pfam" id="PF05726">
    <property type="entry name" value="Pirin_C"/>
    <property type="match status" value="1"/>
</dbReference>
<proteinExistence type="inferred from homology"/>
<evidence type="ECO:0000259" key="5">
    <source>
        <dbReference type="Pfam" id="PF05726"/>
    </source>
</evidence>
<keyword evidence="2" id="KW-0479">Metal-binding</keyword>
<dbReference type="InterPro" id="IPR011051">
    <property type="entry name" value="RmlC_Cupin_sf"/>
</dbReference>
<gene>
    <name evidence="6" type="ORF">DLM85_04970</name>
</gene>
<accession>A0A328BUJ3</accession>
<dbReference type="AlphaFoldDB" id="A0A328BUJ3"/>
<dbReference type="PIRSF" id="PIRSF006232">
    <property type="entry name" value="Pirin"/>
    <property type="match status" value="1"/>
</dbReference>
<dbReference type="SUPFAM" id="SSF51182">
    <property type="entry name" value="RmlC-like cupins"/>
    <property type="match status" value="1"/>
</dbReference>
<dbReference type="Pfam" id="PF02678">
    <property type="entry name" value="Pirin"/>
    <property type="match status" value="1"/>
</dbReference>
<evidence type="ECO:0000313" key="7">
    <source>
        <dbReference type="Proteomes" id="UP000248553"/>
    </source>
</evidence>
<feature type="domain" description="Pirin N-terminal" evidence="4">
    <location>
        <begin position="28"/>
        <end position="126"/>
    </location>
</feature>
<keyword evidence="7" id="KW-1185">Reference proteome</keyword>
<protein>
    <submittedName>
        <fullName evidence="6">Pirin family protein</fullName>
    </submittedName>
</protein>
<dbReference type="InterPro" id="IPR012093">
    <property type="entry name" value="Pirin"/>
</dbReference>
<feature type="binding site" evidence="2">
    <location>
        <position position="104"/>
    </location>
    <ligand>
        <name>Fe cation</name>
        <dbReference type="ChEBI" id="CHEBI:24875"/>
    </ligand>
</feature>
<dbReference type="PANTHER" id="PTHR43594">
    <property type="entry name" value="QUERCETIN 2,3-DIOXYGENASE"/>
    <property type="match status" value="1"/>
</dbReference>
<comment type="cofactor">
    <cofactor evidence="2">
        <name>Fe cation</name>
        <dbReference type="ChEBI" id="CHEBI:24875"/>
    </cofactor>
    <text evidence="2">Binds 1 Fe cation per subunit.</text>
</comment>
<dbReference type="InterPro" id="IPR014710">
    <property type="entry name" value="RmlC-like_jellyroll"/>
</dbReference>
<dbReference type="Proteomes" id="UP000248553">
    <property type="component" value="Unassembled WGS sequence"/>
</dbReference>
<dbReference type="Gene3D" id="2.60.120.10">
    <property type="entry name" value="Jelly Rolls"/>
    <property type="match status" value="2"/>
</dbReference>
<dbReference type="RefSeq" id="WP_111476935.1">
    <property type="nucleotide sequence ID" value="NZ_QHKM01000001.1"/>
</dbReference>
<dbReference type="GO" id="GO:0046872">
    <property type="term" value="F:metal ion binding"/>
    <property type="evidence" value="ECO:0007669"/>
    <property type="project" value="UniProtKB-KW"/>
</dbReference>
<feature type="binding site" evidence="2">
    <location>
        <position position="60"/>
    </location>
    <ligand>
        <name>Fe cation</name>
        <dbReference type="ChEBI" id="CHEBI:24875"/>
    </ligand>
</feature>
<evidence type="ECO:0000259" key="4">
    <source>
        <dbReference type="Pfam" id="PF02678"/>
    </source>
</evidence>
<dbReference type="OrthoDB" id="321327at2"/>
<comment type="caution">
    <text evidence="6">The sequence shown here is derived from an EMBL/GenBank/DDBJ whole genome shotgun (WGS) entry which is preliminary data.</text>
</comment>
<dbReference type="PANTHER" id="PTHR43594:SF1">
    <property type="entry name" value="QUERCETIN 2,3-DIOXYGENASE PA2418-RELATED"/>
    <property type="match status" value="1"/>
</dbReference>
<organism evidence="6 7">
    <name type="scientific">Hymenobacter edaphi</name>
    <dbReference type="NCBI Taxonomy" id="2211146"/>
    <lineage>
        <taxon>Bacteria</taxon>
        <taxon>Pseudomonadati</taxon>
        <taxon>Bacteroidota</taxon>
        <taxon>Cytophagia</taxon>
        <taxon>Cytophagales</taxon>
        <taxon>Hymenobacteraceae</taxon>
        <taxon>Hymenobacter</taxon>
    </lineage>
</organism>
<reference evidence="7" key="1">
    <citation type="submission" date="2018-05" db="EMBL/GenBank/DDBJ databases">
        <authorList>
            <person name="Nie L."/>
        </authorList>
    </citation>
    <scope>NUCLEOTIDE SEQUENCE [LARGE SCALE GENOMIC DNA]</scope>
    <source>
        <strain evidence="7">NL</strain>
    </source>
</reference>
<evidence type="ECO:0000313" key="6">
    <source>
        <dbReference type="EMBL" id="RAK70201.1"/>
    </source>
</evidence>
<evidence type="ECO:0000256" key="3">
    <source>
        <dbReference type="RuleBase" id="RU003457"/>
    </source>
</evidence>
<name>A0A328BUJ3_9BACT</name>
<sequence>MTLRTPQPPQAARAADLDGVPIHHALPVGALEQIDPFLLLDHIGPVTLAPHNAGLPFGPHPHRGFATVTLVLAGAVLHHDSRGNRQTVGAGGVQWMTAARGIIHAENLPRELRETGGELELLQLWINLPAALKMEQPAYQGLPAELLPQVASDEGRARLTAVAGSWPGAAGPAQPLRPVQLALLQLQAGGRYQWRVDEPQNAFVYAVRGSVRANSQILAARELLPLAADGDTIELRAEADALLLLGAAAPLNEPLARQGPFVMNTTTQLMEAVRDYQMGRMGMLMESETR</sequence>
<evidence type="ECO:0000256" key="2">
    <source>
        <dbReference type="PIRSR" id="PIRSR006232-1"/>
    </source>
</evidence>
<dbReference type="InterPro" id="IPR003829">
    <property type="entry name" value="Pirin_N_dom"/>
</dbReference>
<feature type="binding site" evidence="2">
    <location>
        <position position="106"/>
    </location>
    <ligand>
        <name>Fe cation</name>
        <dbReference type="ChEBI" id="CHEBI:24875"/>
    </ligand>
</feature>
<evidence type="ECO:0000256" key="1">
    <source>
        <dbReference type="ARBA" id="ARBA00008416"/>
    </source>
</evidence>
<comment type="similarity">
    <text evidence="1 3">Belongs to the pirin family.</text>
</comment>
<dbReference type="EMBL" id="QHKM01000001">
    <property type="protein sequence ID" value="RAK70201.1"/>
    <property type="molecule type" value="Genomic_DNA"/>
</dbReference>
<feature type="domain" description="Pirin C-terminal" evidence="5">
    <location>
        <begin position="184"/>
        <end position="282"/>
    </location>
</feature>
<dbReference type="CDD" id="cd02909">
    <property type="entry name" value="cupin_pirin_N"/>
    <property type="match status" value="1"/>
</dbReference>